<reference evidence="1 2" key="1">
    <citation type="submission" date="2015-09" db="EMBL/GenBank/DDBJ databases">
        <title>Draft genome of the parasitic nematode Teladorsagia circumcincta isolate WARC Sus (inbred).</title>
        <authorList>
            <person name="Mitreva M."/>
        </authorList>
    </citation>
    <scope>NUCLEOTIDE SEQUENCE [LARGE SCALE GENOMIC DNA]</scope>
    <source>
        <strain evidence="1 2">S</strain>
    </source>
</reference>
<dbReference type="Proteomes" id="UP000230423">
    <property type="component" value="Unassembled WGS sequence"/>
</dbReference>
<proteinExistence type="predicted"/>
<accession>A0A2G9TC38</accession>
<dbReference type="EMBL" id="KZ390547">
    <property type="protein sequence ID" value="PIO54950.1"/>
    <property type="molecule type" value="Genomic_DNA"/>
</dbReference>
<gene>
    <name evidence="1" type="ORF">TELCIR_23675</name>
</gene>
<name>A0A2G9TC38_TELCI</name>
<protein>
    <submittedName>
        <fullName evidence="1">Uncharacterized protein</fullName>
    </submittedName>
</protein>
<evidence type="ECO:0000313" key="2">
    <source>
        <dbReference type="Proteomes" id="UP000230423"/>
    </source>
</evidence>
<organism evidence="1 2">
    <name type="scientific">Teladorsagia circumcincta</name>
    <name type="common">Brown stomach worm</name>
    <name type="synonym">Ostertagia circumcincta</name>
    <dbReference type="NCBI Taxonomy" id="45464"/>
    <lineage>
        <taxon>Eukaryota</taxon>
        <taxon>Metazoa</taxon>
        <taxon>Ecdysozoa</taxon>
        <taxon>Nematoda</taxon>
        <taxon>Chromadorea</taxon>
        <taxon>Rhabditida</taxon>
        <taxon>Rhabditina</taxon>
        <taxon>Rhabditomorpha</taxon>
        <taxon>Strongyloidea</taxon>
        <taxon>Trichostrongylidae</taxon>
        <taxon>Teladorsagia</taxon>
    </lineage>
</organism>
<sequence>KVSAVPLPPPVSLPPVQIVRNAIETIKHSERPLVIVGKGHDSTNTLNLTTASSATALPLPNIIEK</sequence>
<feature type="non-terminal residue" evidence="1">
    <location>
        <position position="65"/>
    </location>
</feature>
<dbReference type="AlphaFoldDB" id="A0A2G9TC38"/>
<evidence type="ECO:0000313" key="1">
    <source>
        <dbReference type="EMBL" id="PIO54950.1"/>
    </source>
</evidence>
<feature type="non-terminal residue" evidence="1">
    <location>
        <position position="1"/>
    </location>
</feature>
<keyword evidence="2" id="KW-1185">Reference proteome</keyword>